<dbReference type="eggNOG" id="COG1232">
    <property type="taxonomic scope" value="Bacteria"/>
</dbReference>
<dbReference type="STRING" id="420662.Mpe_A1286"/>
<accession>A2SFA9</accession>
<dbReference type="HOGENOM" id="CLU_022687_2_1_4"/>
<dbReference type="InterPro" id="IPR050464">
    <property type="entry name" value="Zeta_carotene_desat/Oxidored"/>
</dbReference>
<proteinExistence type="predicted"/>
<dbReference type="AlphaFoldDB" id="A2SFA9"/>
<gene>
    <name evidence="3" type="ordered locus">Mpe_A1286</name>
</gene>
<dbReference type="Proteomes" id="UP000000366">
    <property type="component" value="Chromosome"/>
</dbReference>
<evidence type="ECO:0000259" key="2">
    <source>
        <dbReference type="Pfam" id="PF01593"/>
    </source>
</evidence>
<dbReference type="InterPro" id="IPR017830">
    <property type="entry name" value="SQase_HpnE"/>
</dbReference>
<dbReference type="InterPro" id="IPR002937">
    <property type="entry name" value="Amino_oxidase"/>
</dbReference>
<protein>
    <submittedName>
        <fullName evidence="3">Putative squalene/phytoene dehydrogenase</fullName>
    </submittedName>
</protein>
<feature type="region of interest" description="Disordered" evidence="1">
    <location>
        <begin position="423"/>
        <end position="448"/>
    </location>
</feature>
<dbReference type="PANTHER" id="PTHR42923:SF47">
    <property type="entry name" value="BLR3003 PROTEIN"/>
    <property type="match status" value="1"/>
</dbReference>
<feature type="domain" description="Amine oxidase" evidence="2">
    <location>
        <begin position="15"/>
        <end position="432"/>
    </location>
</feature>
<reference evidence="3 4" key="1">
    <citation type="journal article" date="2007" name="J. Bacteriol.">
        <title>Whole-genome analysis of the methyl tert-butyl ether-degrading beta-proteobacterium Methylibium petroleiphilum PM1.</title>
        <authorList>
            <person name="Kane S.R."/>
            <person name="Chakicherla A.Y."/>
            <person name="Chain P.S.G."/>
            <person name="Schmidt R."/>
            <person name="Shin M.W."/>
            <person name="Legler T.C."/>
            <person name="Scow K.M."/>
            <person name="Larimer F.W."/>
            <person name="Lucas S.M."/>
            <person name="Richardson P.M."/>
            <person name="Hristova K.R."/>
        </authorList>
    </citation>
    <scope>NUCLEOTIDE SEQUENCE [LARGE SCALE GENOMIC DNA]</scope>
    <source>
        <strain evidence="4">ATCC BAA-1232 / LMG 22953 / PM1</strain>
    </source>
</reference>
<dbReference type="Pfam" id="PF01593">
    <property type="entry name" value="Amino_oxidase"/>
    <property type="match status" value="1"/>
</dbReference>
<dbReference type="RefSeq" id="WP_011828885.1">
    <property type="nucleotide sequence ID" value="NC_008825.1"/>
</dbReference>
<dbReference type="SUPFAM" id="SSF51905">
    <property type="entry name" value="FAD/NAD(P)-binding domain"/>
    <property type="match status" value="1"/>
</dbReference>
<evidence type="ECO:0000313" key="3">
    <source>
        <dbReference type="EMBL" id="ABM94248.1"/>
    </source>
</evidence>
<name>A2SFA9_METPP</name>
<evidence type="ECO:0000256" key="1">
    <source>
        <dbReference type="SAM" id="MobiDB-lite"/>
    </source>
</evidence>
<dbReference type="EMBL" id="CP000555">
    <property type="protein sequence ID" value="ABM94248.1"/>
    <property type="molecule type" value="Genomic_DNA"/>
</dbReference>
<dbReference type="PANTHER" id="PTHR42923">
    <property type="entry name" value="PROTOPORPHYRINOGEN OXIDASE"/>
    <property type="match status" value="1"/>
</dbReference>
<dbReference type="GO" id="GO:0016491">
    <property type="term" value="F:oxidoreductase activity"/>
    <property type="evidence" value="ECO:0007669"/>
    <property type="project" value="InterPro"/>
</dbReference>
<organism evidence="3 4">
    <name type="scientific">Methylibium petroleiphilum (strain ATCC BAA-1232 / LMG 22953 / PM1)</name>
    <dbReference type="NCBI Taxonomy" id="420662"/>
    <lineage>
        <taxon>Bacteria</taxon>
        <taxon>Pseudomonadati</taxon>
        <taxon>Pseudomonadota</taxon>
        <taxon>Betaproteobacteria</taxon>
        <taxon>Burkholderiales</taxon>
        <taxon>Sphaerotilaceae</taxon>
        <taxon>Methylibium</taxon>
    </lineage>
</organism>
<keyword evidence="4" id="KW-1185">Reference proteome</keyword>
<dbReference type="NCBIfam" id="TIGR03467">
    <property type="entry name" value="HpnE"/>
    <property type="match status" value="1"/>
</dbReference>
<dbReference type="KEGG" id="mpt:Mpe_A1286"/>
<sequence length="448" mass="46741">MTSALRVAIVGGGWAGLAAAVEASALGHQVTLAEMAPSLGGRARRLPASVDGLALDNGQHILIGAYSATLSLLRTVGVDERTVLQRRPLTLIDAQGHGLSLPRGPALPGFVRGVLSARGWSLRERMALLCTTGGWLLRGFRCDERLTVADLTASLPATLRRALIEPLCVAALNTPAQQASAQVFLRVLRDALFAGPGASDLLLPRVDLGALWPDAAATWLRTRDAVLHTGRRVNAIAPDTGGWQVDGERFDRVVLACSAVEAARLAAPHAPAWAELAAALRYEPIVTVLLHASGARLPAPMLALDARDAVSPAQYVFDLGQLRDPAREPGATGTLAFVISGAADAVVRGLDATAEAVRLQATAQLGRCLPSEPRLLRVLSEKRATFLCTPGLRRPGGSIAPGLLAAGDYIDGPYPATLEGAMRAGQAAAQALPPTKLPHEPPASRSGP</sequence>
<dbReference type="InterPro" id="IPR036188">
    <property type="entry name" value="FAD/NAD-bd_sf"/>
</dbReference>
<evidence type="ECO:0000313" key="4">
    <source>
        <dbReference type="Proteomes" id="UP000000366"/>
    </source>
</evidence>
<dbReference type="Gene3D" id="3.50.50.60">
    <property type="entry name" value="FAD/NAD(P)-binding domain"/>
    <property type="match status" value="1"/>
</dbReference>